<feature type="signal peptide" evidence="1">
    <location>
        <begin position="1"/>
        <end position="21"/>
    </location>
</feature>
<dbReference type="SUPFAM" id="SSF51658">
    <property type="entry name" value="Xylose isomerase-like"/>
    <property type="match status" value="1"/>
</dbReference>
<comment type="caution">
    <text evidence="2">The sequence shown here is derived from an EMBL/GenBank/DDBJ whole genome shotgun (WGS) entry which is preliminary data.</text>
</comment>
<dbReference type="RefSeq" id="WP_071362039.1">
    <property type="nucleotide sequence ID" value="NZ_DAMCQJ010000024.1"/>
</dbReference>
<dbReference type="EMBL" id="JRYB01000001">
    <property type="protein sequence ID" value="OIJ44313.1"/>
    <property type="molecule type" value="Genomic_DNA"/>
</dbReference>
<protein>
    <submittedName>
        <fullName evidence="2">Uncharacterized protein</fullName>
    </submittedName>
</protein>
<feature type="chain" id="PRO_5010237068" evidence="1">
    <location>
        <begin position="22"/>
        <end position="438"/>
    </location>
</feature>
<organism evidence="2 3">
    <name type="scientific">Massilia timonae</name>
    <dbReference type="NCBI Taxonomy" id="47229"/>
    <lineage>
        <taxon>Bacteria</taxon>
        <taxon>Pseudomonadati</taxon>
        <taxon>Pseudomonadota</taxon>
        <taxon>Betaproteobacteria</taxon>
        <taxon>Burkholderiales</taxon>
        <taxon>Oxalobacteraceae</taxon>
        <taxon>Telluria group</taxon>
        <taxon>Massilia</taxon>
    </lineage>
</organism>
<keyword evidence="1" id="KW-0732">Signal</keyword>
<reference evidence="2 3" key="1">
    <citation type="submission" date="2014-10" db="EMBL/GenBank/DDBJ databases">
        <authorList>
            <person name="Seo M.-J."/>
            <person name="Seok Y.J."/>
            <person name="Cha I.-T."/>
        </authorList>
    </citation>
    <scope>NUCLEOTIDE SEQUENCE [LARGE SCALE GENOMIC DNA]</scope>
    <source>
        <strain evidence="2 3">NEU</strain>
    </source>
</reference>
<name>A0A1S2NHL1_9BURK</name>
<dbReference type="AlphaFoldDB" id="A0A1S2NHL1"/>
<accession>A0A1S2NHL1</accession>
<sequence length="438" mass="46727">MSRSIFLLPLLLSSLSLPAQAATLLLCPGAPLASPGAVTEDYTTAMGARMRAIVTEAPGKPDPGCRAVPLKVAASGVQALHFLPLDAAPGETILLRGEQSGKEFTVTGHTLGAPPPLPASQPGLATQAPLDAADVRRRAPRATWAWSPNAWRERADAMLDWAAEQGMGELFINVPVRAGTVAEPQALAAFVRQADSRGIAVTAFEDGPDLILPTARADAVGRMRAYAAYNAQAGARARLKGVQFDVQPQLLDPDKLPKAARDNHYLDLLAALRGAAGTMRLEAVAPAAWSGEDALLRGLARHVDALTVRTYRTDPDEIRRHAAPFLDWGVQHGKRVRIALEAGPAGAGVERQYRRLGPGAKGDLLMFDLDGQKVLMLLQVPAAQDEAQAYALADRREIAGSATTFHFDKPALMRLLPRLEQSFGAWKSFGGMAVHALR</sequence>
<evidence type="ECO:0000313" key="2">
    <source>
        <dbReference type="EMBL" id="OIJ44313.1"/>
    </source>
</evidence>
<evidence type="ECO:0000313" key="3">
    <source>
        <dbReference type="Proteomes" id="UP000180246"/>
    </source>
</evidence>
<dbReference type="InterPro" id="IPR036237">
    <property type="entry name" value="Xyl_isomerase-like_sf"/>
</dbReference>
<dbReference type="Proteomes" id="UP000180246">
    <property type="component" value="Unassembled WGS sequence"/>
</dbReference>
<proteinExistence type="predicted"/>
<gene>
    <name evidence="2" type="ORF">LO55_2996</name>
</gene>
<evidence type="ECO:0000256" key="1">
    <source>
        <dbReference type="SAM" id="SignalP"/>
    </source>
</evidence>